<evidence type="ECO:0000313" key="3">
    <source>
        <dbReference type="EMBL" id="MCF2300928.1"/>
    </source>
</evidence>
<comment type="caution">
    <text evidence="3">The sequence shown here is derived from an EMBL/GenBank/DDBJ whole genome shotgun (WGS) entry which is preliminary data.</text>
</comment>
<evidence type="ECO:0000313" key="4">
    <source>
        <dbReference type="Proteomes" id="UP000813876"/>
    </source>
</evidence>
<organism evidence="3 4">
    <name type="scientific">Photobacterium phosphoreum</name>
    <dbReference type="NCBI Taxonomy" id="659"/>
    <lineage>
        <taxon>Bacteria</taxon>
        <taxon>Pseudomonadati</taxon>
        <taxon>Pseudomonadota</taxon>
        <taxon>Gammaproteobacteria</taxon>
        <taxon>Vibrionales</taxon>
        <taxon>Vibrionaceae</taxon>
        <taxon>Photobacterium</taxon>
    </lineage>
</organism>
<evidence type="ECO:0000256" key="2">
    <source>
        <dbReference type="ARBA" id="ARBA00023163"/>
    </source>
</evidence>
<dbReference type="EMBL" id="WMCP01000002">
    <property type="protein sequence ID" value="MCF2300928.1"/>
    <property type="molecule type" value="Genomic_DNA"/>
</dbReference>
<keyword evidence="1" id="KW-0805">Transcription regulation</keyword>
<reference evidence="3" key="1">
    <citation type="submission" date="2019-11" db="EMBL/GenBank/DDBJ databases">
        <title>Comparative genomics of photobacteria reveal adaptation to distinct habitats.</title>
        <authorList>
            <person name="Fuertes-Perez S."/>
            <person name="Hilgarth M."/>
            <person name="Vogel R.F."/>
        </authorList>
    </citation>
    <scope>NUCLEOTIDE SEQUENCE</scope>
    <source>
        <strain evidence="3">TMW2.2145</strain>
    </source>
</reference>
<dbReference type="AlphaFoldDB" id="A0AAW4ZP16"/>
<accession>A0AAW4ZP16</accession>
<dbReference type="Gene3D" id="1.10.10.2690">
    <property type="match status" value="1"/>
</dbReference>
<proteinExistence type="predicted"/>
<evidence type="ECO:0000256" key="1">
    <source>
        <dbReference type="ARBA" id="ARBA00023015"/>
    </source>
</evidence>
<name>A0AAW4ZP16_PHOPO</name>
<keyword evidence="2" id="KW-0804">Transcription</keyword>
<protein>
    <submittedName>
        <fullName evidence="3">Uncharacterized protein</fullName>
    </submittedName>
</protein>
<dbReference type="Proteomes" id="UP000813876">
    <property type="component" value="Unassembled WGS sequence"/>
</dbReference>
<gene>
    <name evidence="3" type="ORF">GLP33_04190</name>
</gene>
<sequence>MRQVIKQEQLEVLMSIYSLRDLPQATRQAVRLRIVNGYTYEWAELETGVTRKRIAMAVGKLERAHEKIRTVYGL</sequence>
<dbReference type="InterPro" id="IPR053721">
    <property type="entry name" value="Fimbrial_Adhesin_Reg"/>
</dbReference>